<dbReference type="InParanoid" id="G0NKM3"/>
<feature type="region of interest" description="Disordered" evidence="1">
    <location>
        <begin position="301"/>
        <end position="367"/>
    </location>
</feature>
<protein>
    <recommendedName>
        <fullName evidence="2">SAM domain-containing protein</fullName>
    </recommendedName>
</protein>
<dbReference type="Gene3D" id="1.10.150.50">
    <property type="entry name" value="Transcription Factor, Ets-1"/>
    <property type="match status" value="1"/>
</dbReference>
<name>G0NKM3_CAEBE</name>
<feature type="region of interest" description="Disordered" evidence="1">
    <location>
        <begin position="143"/>
        <end position="163"/>
    </location>
</feature>
<dbReference type="PANTHER" id="PTHR21359">
    <property type="entry name" value="DUF5577 DOMAIN-CONTAINING PROTEIN"/>
    <property type="match status" value="1"/>
</dbReference>
<organism evidence="4">
    <name type="scientific">Caenorhabditis brenneri</name>
    <name type="common">Nematode worm</name>
    <dbReference type="NCBI Taxonomy" id="135651"/>
    <lineage>
        <taxon>Eukaryota</taxon>
        <taxon>Metazoa</taxon>
        <taxon>Ecdysozoa</taxon>
        <taxon>Nematoda</taxon>
        <taxon>Chromadorea</taxon>
        <taxon>Rhabditida</taxon>
        <taxon>Rhabditina</taxon>
        <taxon>Rhabditomorpha</taxon>
        <taxon>Rhabditoidea</taxon>
        <taxon>Rhabditidae</taxon>
        <taxon>Peloderinae</taxon>
        <taxon>Caenorhabditis</taxon>
    </lineage>
</organism>
<dbReference type="InterPro" id="IPR013761">
    <property type="entry name" value="SAM/pointed_sf"/>
</dbReference>
<dbReference type="SMART" id="SM00454">
    <property type="entry name" value="SAM"/>
    <property type="match status" value="1"/>
</dbReference>
<sequence>MEAWTQFFIRAGIPKEIAQKYAKSFHNNRITKEMLPDIDKSTLSELGVTAIGDQLCILRRIKAAKSAIERGNDDDIDEIETSKPSGQKARITAPTVNFTGISGNSEHRRGKPPPDRHEIYHVKMPVGNTHRTRQIMRKAEEMREQGLAVRGTTGVRQGGRSVSPIDKSSLAARMQRKQIAEVSSSTDRRHLGSKITRIASSGIKKTISNRPSLSSRLMVSGASSGSSLRIQVDPSGRKTSRIEGRLQKNTGPIRPSGIYVADDEDGDYEMDDPLQYGDNEMQYEEEYEEVITVPVRDRITYGSTNSNRLQSTVQRAPPRVQRPLHSSSSHSNEYQHRRHIIEVSPPPGRDRGQSSTVFDRISFNSRR</sequence>
<dbReference type="CDD" id="cd09531">
    <property type="entry name" value="SAM_CS047"/>
    <property type="match status" value="1"/>
</dbReference>
<evidence type="ECO:0000259" key="2">
    <source>
        <dbReference type="PROSITE" id="PS50105"/>
    </source>
</evidence>
<dbReference type="SUPFAM" id="SSF47769">
    <property type="entry name" value="SAM/Pointed domain"/>
    <property type="match status" value="1"/>
</dbReference>
<dbReference type="OMA" id="VGNTHRT"/>
<evidence type="ECO:0000313" key="3">
    <source>
        <dbReference type="EMBL" id="EGT33017.1"/>
    </source>
</evidence>
<dbReference type="PROSITE" id="PS50105">
    <property type="entry name" value="SAM_DOMAIN"/>
    <property type="match status" value="1"/>
</dbReference>
<proteinExistence type="predicted"/>
<accession>G0NKM3</accession>
<dbReference type="eggNOG" id="KOG3930">
    <property type="taxonomic scope" value="Eukaryota"/>
</dbReference>
<dbReference type="GO" id="GO:0005634">
    <property type="term" value="C:nucleus"/>
    <property type="evidence" value="ECO:0007669"/>
    <property type="project" value="TreeGrafter"/>
</dbReference>
<feature type="region of interest" description="Disordered" evidence="1">
    <location>
        <begin position="247"/>
        <end position="268"/>
    </location>
</feature>
<dbReference type="InterPro" id="IPR040772">
    <property type="entry name" value="C19orf47_SAM"/>
</dbReference>
<feature type="region of interest" description="Disordered" evidence="1">
    <location>
        <begin position="97"/>
        <end position="118"/>
    </location>
</feature>
<dbReference type="STRING" id="135651.G0NKM3"/>
<dbReference type="OrthoDB" id="10067653at2759"/>
<dbReference type="AlphaFoldDB" id="G0NKM3"/>
<gene>
    <name evidence="3" type="ORF">CAEBREN_11961</name>
</gene>
<dbReference type="Pfam" id="PF18017">
    <property type="entry name" value="SAM_4"/>
    <property type="match status" value="1"/>
</dbReference>
<dbReference type="Proteomes" id="UP000008068">
    <property type="component" value="Unassembled WGS sequence"/>
</dbReference>
<evidence type="ECO:0000313" key="4">
    <source>
        <dbReference type="Proteomes" id="UP000008068"/>
    </source>
</evidence>
<dbReference type="InterPro" id="IPR001660">
    <property type="entry name" value="SAM"/>
</dbReference>
<feature type="compositionally biased region" description="Low complexity" evidence="1">
    <location>
        <begin position="149"/>
        <end position="160"/>
    </location>
</feature>
<evidence type="ECO:0000256" key="1">
    <source>
        <dbReference type="SAM" id="MobiDB-lite"/>
    </source>
</evidence>
<reference evidence="4" key="1">
    <citation type="submission" date="2011-07" db="EMBL/GenBank/DDBJ databases">
        <authorList>
            <consortium name="Caenorhabditis brenneri Sequencing and Analysis Consortium"/>
            <person name="Wilson R.K."/>
        </authorList>
    </citation>
    <scope>NUCLEOTIDE SEQUENCE [LARGE SCALE GENOMIC DNA]</scope>
    <source>
        <strain evidence="4">PB2801</strain>
    </source>
</reference>
<feature type="compositionally biased region" description="Polar residues" evidence="1">
    <location>
        <begin position="353"/>
        <end position="367"/>
    </location>
</feature>
<feature type="domain" description="SAM" evidence="2">
    <location>
        <begin position="1"/>
        <end position="67"/>
    </location>
</feature>
<dbReference type="InterPro" id="IPR039161">
    <property type="entry name" value="C19orf47-like"/>
</dbReference>
<dbReference type="PANTHER" id="PTHR21359:SF1">
    <property type="entry name" value="DUF5577 DOMAIN-CONTAINING PROTEIN"/>
    <property type="match status" value="1"/>
</dbReference>
<dbReference type="FunCoup" id="G0NKM3">
    <property type="interactions" value="710"/>
</dbReference>
<dbReference type="EMBL" id="GL379901">
    <property type="protein sequence ID" value="EGT33017.1"/>
    <property type="molecule type" value="Genomic_DNA"/>
</dbReference>
<feature type="compositionally biased region" description="Polar residues" evidence="1">
    <location>
        <begin position="301"/>
        <end position="314"/>
    </location>
</feature>
<dbReference type="HOGENOM" id="CLU_060185_0_0_1"/>
<keyword evidence="4" id="KW-1185">Reference proteome</keyword>